<dbReference type="AlphaFoldDB" id="A0A832THC9"/>
<name>A0A832THC9_9CREN</name>
<evidence type="ECO:0000313" key="3">
    <source>
        <dbReference type="Proteomes" id="UP000646844"/>
    </source>
</evidence>
<keyword evidence="1" id="KW-0175">Coiled coil</keyword>
<dbReference type="InterPro" id="IPR013321">
    <property type="entry name" value="Arc_rbn_hlx_hlx"/>
</dbReference>
<gene>
    <name evidence="2" type="ORF">HA332_07625</name>
</gene>
<accession>A0A832THC9</accession>
<reference evidence="2" key="1">
    <citation type="journal article" date="2020" name="bioRxiv">
        <title>A rank-normalized archaeal taxonomy based on genome phylogeny resolves widespread incomplete and uneven classifications.</title>
        <authorList>
            <person name="Rinke C."/>
            <person name="Chuvochina M."/>
            <person name="Mussig A.J."/>
            <person name="Chaumeil P.-A."/>
            <person name="Waite D.W."/>
            <person name="Whitman W.B."/>
            <person name="Parks D.H."/>
            <person name="Hugenholtz P."/>
        </authorList>
    </citation>
    <scope>NUCLEOTIDE SEQUENCE</scope>
    <source>
        <strain evidence="2">UBA8838</strain>
    </source>
</reference>
<dbReference type="PANTHER" id="PTHR42244">
    <property type="entry name" value="ANTITOXIN VAPB3-RELATED"/>
    <property type="match status" value="1"/>
</dbReference>
<protein>
    <submittedName>
        <fullName evidence="2">Antitoxin</fullName>
    </submittedName>
</protein>
<dbReference type="InterPro" id="IPR039709">
    <property type="entry name" value="VapB3-like"/>
</dbReference>
<organism evidence="2 3">
    <name type="scientific">Sulfurisphaera tokodaii</name>
    <dbReference type="NCBI Taxonomy" id="111955"/>
    <lineage>
        <taxon>Archaea</taxon>
        <taxon>Thermoproteota</taxon>
        <taxon>Thermoprotei</taxon>
        <taxon>Sulfolobales</taxon>
        <taxon>Sulfolobaceae</taxon>
        <taxon>Sulfurisphaera</taxon>
    </lineage>
</organism>
<evidence type="ECO:0000313" key="2">
    <source>
        <dbReference type="EMBL" id="HII74230.1"/>
    </source>
</evidence>
<feature type="coiled-coil region" evidence="1">
    <location>
        <begin position="37"/>
        <end position="67"/>
    </location>
</feature>
<dbReference type="GO" id="GO:0006355">
    <property type="term" value="P:regulation of DNA-templated transcription"/>
    <property type="evidence" value="ECO:0007669"/>
    <property type="project" value="InterPro"/>
</dbReference>
<evidence type="ECO:0000256" key="1">
    <source>
        <dbReference type="SAM" id="Coils"/>
    </source>
</evidence>
<dbReference type="Gene3D" id="1.10.1220.10">
    <property type="entry name" value="Met repressor-like"/>
    <property type="match status" value="1"/>
</dbReference>
<proteinExistence type="predicted"/>
<dbReference type="EMBL" id="DUJO01000034">
    <property type="protein sequence ID" value="HII74230.1"/>
    <property type="molecule type" value="Genomic_DNA"/>
</dbReference>
<dbReference type="Proteomes" id="UP000646844">
    <property type="component" value="Unassembled WGS sequence"/>
</dbReference>
<dbReference type="PANTHER" id="PTHR42244:SF2">
    <property type="entry name" value="ANTITOXIN VAPB3-RELATED"/>
    <property type="match status" value="1"/>
</dbReference>
<comment type="caution">
    <text evidence="2">The sequence shown here is derived from an EMBL/GenBank/DDBJ whole genome shotgun (WGS) entry which is preliminary data.</text>
</comment>
<sequence>MFTKEENIMTTTVISIRVDEKLKKELEELGIDYPSLVRSYLEEVVRKEKMRRELKEADRIREELLKSHGYYSSSAELVREDRDNNDYY</sequence>